<dbReference type="InterPro" id="IPR038296">
    <property type="entry name" value="ParD_sf"/>
</dbReference>
<keyword evidence="2" id="KW-1277">Toxin-antitoxin system</keyword>
<dbReference type="Gene3D" id="6.10.10.120">
    <property type="entry name" value="Antitoxin ParD1-like"/>
    <property type="match status" value="1"/>
</dbReference>
<keyword evidence="4" id="KW-1185">Reference proteome</keyword>
<dbReference type="Proteomes" id="UP000246352">
    <property type="component" value="Unassembled WGS sequence"/>
</dbReference>
<evidence type="ECO:0000313" key="3">
    <source>
        <dbReference type="EMBL" id="PWW03899.1"/>
    </source>
</evidence>
<dbReference type="RefSeq" id="WP_110030398.1">
    <property type="nucleotide sequence ID" value="NZ_QGTR01000001.1"/>
</dbReference>
<organism evidence="3 4">
    <name type="scientific">Hoeflea marina</name>
    <dbReference type="NCBI Taxonomy" id="274592"/>
    <lineage>
        <taxon>Bacteria</taxon>
        <taxon>Pseudomonadati</taxon>
        <taxon>Pseudomonadota</taxon>
        <taxon>Alphaproteobacteria</taxon>
        <taxon>Hyphomicrobiales</taxon>
        <taxon>Rhizobiaceae</taxon>
        <taxon>Hoeflea</taxon>
    </lineage>
</organism>
<evidence type="ECO:0000256" key="1">
    <source>
        <dbReference type="ARBA" id="ARBA00008580"/>
    </source>
</evidence>
<proteinExistence type="inferred from homology"/>
<reference evidence="3 4" key="1">
    <citation type="submission" date="2018-05" db="EMBL/GenBank/DDBJ databases">
        <title>Genomic Encyclopedia of Type Strains, Phase IV (KMG-IV): sequencing the most valuable type-strain genomes for metagenomic binning, comparative biology and taxonomic classification.</title>
        <authorList>
            <person name="Goeker M."/>
        </authorList>
    </citation>
    <scope>NUCLEOTIDE SEQUENCE [LARGE SCALE GENOMIC DNA]</scope>
    <source>
        <strain evidence="3 4">DSM 16791</strain>
    </source>
</reference>
<dbReference type="InterPro" id="IPR010985">
    <property type="entry name" value="Ribbon_hlx_hlx"/>
</dbReference>
<dbReference type="SUPFAM" id="SSF47598">
    <property type="entry name" value="Ribbon-helix-helix"/>
    <property type="match status" value="1"/>
</dbReference>
<name>A0A317PRW1_9HYPH</name>
<dbReference type="GO" id="GO:0006355">
    <property type="term" value="P:regulation of DNA-templated transcription"/>
    <property type="evidence" value="ECO:0007669"/>
    <property type="project" value="InterPro"/>
</dbReference>
<dbReference type="EMBL" id="QGTR01000001">
    <property type="protein sequence ID" value="PWW03899.1"/>
    <property type="molecule type" value="Genomic_DNA"/>
</dbReference>
<dbReference type="OrthoDB" id="9811310at2"/>
<dbReference type="Pfam" id="PF03693">
    <property type="entry name" value="ParD_antitoxin"/>
    <property type="match status" value="1"/>
</dbReference>
<dbReference type="PANTHER" id="PTHR36582:SF2">
    <property type="entry name" value="ANTITOXIN PARD"/>
    <property type="match status" value="1"/>
</dbReference>
<evidence type="ECO:0000256" key="2">
    <source>
        <dbReference type="ARBA" id="ARBA00022649"/>
    </source>
</evidence>
<gene>
    <name evidence="3" type="ORF">DFR52_101588</name>
</gene>
<dbReference type="PANTHER" id="PTHR36582">
    <property type="entry name" value="ANTITOXIN PARD"/>
    <property type="match status" value="1"/>
</dbReference>
<dbReference type="InterPro" id="IPR022789">
    <property type="entry name" value="ParD"/>
</dbReference>
<sequence>MATLNISVPDAMKQWVEEQGRTGRYLDAEDYIRDVIRKDQERRSRIAELQAVVDEGLRSGAGDETMEGILTSIHKAAE</sequence>
<dbReference type="AlphaFoldDB" id="A0A317PRW1"/>
<dbReference type="NCBIfam" id="TIGR02606">
    <property type="entry name" value="antidote_CC2985"/>
    <property type="match status" value="1"/>
</dbReference>
<protein>
    <submittedName>
        <fullName evidence="3">Antitoxin ParD1/3/4</fullName>
    </submittedName>
</protein>
<comment type="similarity">
    <text evidence="1">Belongs to the ParD antitoxin family.</text>
</comment>
<accession>A0A317PRW1</accession>
<comment type="caution">
    <text evidence="3">The sequence shown here is derived from an EMBL/GenBank/DDBJ whole genome shotgun (WGS) entry which is preliminary data.</text>
</comment>
<evidence type="ECO:0000313" key="4">
    <source>
        <dbReference type="Proteomes" id="UP000246352"/>
    </source>
</evidence>